<evidence type="ECO:0000313" key="2">
    <source>
        <dbReference type="EMBL" id="GMG81053.1"/>
    </source>
</evidence>
<dbReference type="Proteomes" id="UP001239909">
    <property type="component" value="Unassembled WGS sequence"/>
</dbReference>
<keyword evidence="1" id="KW-0472">Membrane</keyword>
<keyword evidence="1" id="KW-1133">Transmembrane helix</keyword>
<comment type="caution">
    <text evidence="2">The sequence shown here is derived from an EMBL/GenBank/DDBJ whole genome shotgun (WGS) entry which is preliminary data.</text>
</comment>
<sequence length="309" mass="30940">MGDDLWRRAVRMAGLSLAGLGFACLGAVAMLAVSVLGPAILWPPDARWQWPGAAVPVADIAAAKAEGAPWRTTVVSPPPASEAAPATAAAAGSGAVRQAVRAGTAALGRALGAAVGPAGGLAAAHLRPGLAAATLAGPAPRPAPARFSVDAASVLGYAQGLGFDHAAYGLLAGTFCNLDIGHGAVVVWHRALAGGADCNLVLLDRGALRPGWRIERVHLRLGFGTRVTGSGRGVRPPAGAARGDGGAGERLVALGLPGDGLPVALRLYGRVPLPGARHRAAIERFEVAGPAHAADWRGMFAGSAFGDLR</sequence>
<gene>
    <name evidence="2" type="ORF">LNKW23_02650</name>
</gene>
<dbReference type="RefSeq" id="WP_285669676.1">
    <property type="nucleotide sequence ID" value="NZ_BSYI01000002.1"/>
</dbReference>
<keyword evidence="1" id="KW-0812">Transmembrane</keyword>
<protein>
    <submittedName>
        <fullName evidence="2">Uncharacterized protein</fullName>
    </submittedName>
</protein>
<keyword evidence="3" id="KW-1185">Reference proteome</keyword>
<name>A0ABQ6LJU5_9RHOB</name>
<organism evidence="2 3">
    <name type="scientific">Paralimibaculum aggregatum</name>
    <dbReference type="NCBI Taxonomy" id="3036245"/>
    <lineage>
        <taxon>Bacteria</taxon>
        <taxon>Pseudomonadati</taxon>
        <taxon>Pseudomonadota</taxon>
        <taxon>Alphaproteobacteria</taxon>
        <taxon>Rhodobacterales</taxon>
        <taxon>Paracoccaceae</taxon>
        <taxon>Paralimibaculum</taxon>
    </lineage>
</organism>
<feature type="transmembrane region" description="Helical" evidence="1">
    <location>
        <begin position="12"/>
        <end position="42"/>
    </location>
</feature>
<evidence type="ECO:0000256" key="1">
    <source>
        <dbReference type="SAM" id="Phobius"/>
    </source>
</evidence>
<evidence type="ECO:0000313" key="3">
    <source>
        <dbReference type="Proteomes" id="UP001239909"/>
    </source>
</evidence>
<dbReference type="EMBL" id="BSYI01000002">
    <property type="protein sequence ID" value="GMG81053.1"/>
    <property type="molecule type" value="Genomic_DNA"/>
</dbReference>
<proteinExistence type="predicted"/>
<reference evidence="2 3" key="1">
    <citation type="submission" date="2023-04" db="EMBL/GenBank/DDBJ databases">
        <title>Marinoamorphus aggregata gen. nov., sp. Nov., isolate from tissue of brittle star Ophioplocus japonicus.</title>
        <authorList>
            <person name="Kawano K."/>
            <person name="Sawayama S."/>
            <person name="Nakagawa S."/>
        </authorList>
    </citation>
    <scope>NUCLEOTIDE SEQUENCE [LARGE SCALE GENOMIC DNA]</scope>
    <source>
        <strain evidence="2 3">NKW23</strain>
    </source>
</reference>
<dbReference type="PROSITE" id="PS51257">
    <property type="entry name" value="PROKAR_LIPOPROTEIN"/>
    <property type="match status" value="1"/>
</dbReference>
<accession>A0ABQ6LJU5</accession>